<name>A0ACC0RBD8_9HYPO</name>
<proteinExistence type="predicted"/>
<evidence type="ECO:0000313" key="2">
    <source>
        <dbReference type="Proteomes" id="UP001065298"/>
    </source>
</evidence>
<protein>
    <submittedName>
        <fullName evidence="1">Uncharacterized protein</fullName>
    </submittedName>
</protein>
<accession>A0ACC0RBD8</accession>
<sequence>MPELKIARIDVFQVDLPYSGGVYHLSGGRTYKNFDGTIVRITTQSLIEGFGESTPFGATFIASHALVVRAGIAETAPHLIGLDPRDVDRINDAMDAALIGHLHAKTAIDVAC</sequence>
<organism evidence="1 2">
    <name type="scientific">Fusarium keratoplasticum</name>
    <dbReference type="NCBI Taxonomy" id="1328300"/>
    <lineage>
        <taxon>Eukaryota</taxon>
        <taxon>Fungi</taxon>
        <taxon>Dikarya</taxon>
        <taxon>Ascomycota</taxon>
        <taxon>Pezizomycotina</taxon>
        <taxon>Sordariomycetes</taxon>
        <taxon>Hypocreomycetidae</taxon>
        <taxon>Hypocreales</taxon>
        <taxon>Nectriaceae</taxon>
        <taxon>Fusarium</taxon>
        <taxon>Fusarium solani species complex</taxon>
    </lineage>
</organism>
<reference evidence="1" key="1">
    <citation type="submission" date="2022-06" db="EMBL/GenBank/DDBJ databases">
        <title>Fusarium solani species complex genomes reveal bases of compartmentalisation and animal pathogenesis.</title>
        <authorList>
            <person name="Tsai I.J."/>
        </authorList>
    </citation>
    <scope>NUCLEOTIDE SEQUENCE</scope>
    <source>
        <strain evidence="1">Fu6.1</strain>
    </source>
</reference>
<dbReference type="Proteomes" id="UP001065298">
    <property type="component" value="Chromosome 1"/>
</dbReference>
<keyword evidence="2" id="KW-1185">Reference proteome</keyword>
<dbReference type="EMBL" id="CM046503">
    <property type="protein sequence ID" value="KAI8683387.1"/>
    <property type="molecule type" value="Genomic_DNA"/>
</dbReference>
<evidence type="ECO:0000313" key="1">
    <source>
        <dbReference type="EMBL" id="KAI8683387.1"/>
    </source>
</evidence>
<gene>
    <name evidence="1" type="ORF">NCS57_00002800</name>
</gene>
<comment type="caution">
    <text evidence="1">The sequence shown here is derived from an EMBL/GenBank/DDBJ whole genome shotgun (WGS) entry which is preliminary data.</text>
</comment>